<dbReference type="PANTHER" id="PTHR31343">
    <property type="entry name" value="T15D22.8"/>
    <property type="match status" value="1"/>
</dbReference>
<sequence length="278" mass="31953">MSTISSSCLFINSNLQNFLQAVTPIVNHNNVTEVEANHESRNGRMKLQDIWRMYDEWSYYGVGVPVLLESGENVVQYYAPLLSAIQIFMKKPTSTSSNEENGFVALQYDSSSDDDATAKSNNGFCKDNLYVNFFETCSPYLRMPFSDKILELAESYPGLLSFYINDIAPASWMSIAWYPIYQMPQKIIVSKDLETCFLTYHTLSNSFKAYNNEEEVESTENRQVLDLSPFGLTTYKMLGDVWNCHQDDDEKIQDFESAASSWLSQLNIHQHDYNFFTQ</sequence>
<organism evidence="1 2">
    <name type="scientific">Artemisia annua</name>
    <name type="common">Sweet wormwood</name>
    <dbReference type="NCBI Taxonomy" id="35608"/>
    <lineage>
        <taxon>Eukaryota</taxon>
        <taxon>Viridiplantae</taxon>
        <taxon>Streptophyta</taxon>
        <taxon>Embryophyta</taxon>
        <taxon>Tracheophyta</taxon>
        <taxon>Spermatophyta</taxon>
        <taxon>Magnoliopsida</taxon>
        <taxon>eudicotyledons</taxon>
        <taxon>Gunneridae</taxon>
        <taxon>Pentapetalae</taxon>
        <taxon>asterids</taxon>
        <taxon>campanulids</taxon>
        <taxon>Asterales</taxon>
        <taxon>Asteraceae</taxon>
        <taxon>Asteroideae</taxon>
        <taxon>Anthemideae</taxon>
        <taxon>Artemisiinae</taxon>
        <taxon>Artemisia</taxon>
    </lineage>
</organism>
<dbReference type="Pfam" id="PF05623">
    <property type="entry name" value="DUF789"/>
    <property type="match status" value="1"/>
</dbReference>
<accession>A0A2U1KJB6</accession>
<dbReference type="OrthoDB" id="1716402at2759"/>
<comment type="caution">
    <text evidence="1">The sequence shown here is derived from an EMBL/GenBank/DDBJ whole genome shotgun (WGS) entry which is preliminary data.</text>
</comment>
<dbReference type="STRING" id="35608.A0A2U1KJB6"/>
<evidence type="ECO:0000313" key="2">
    <source>
        <dbReference type="Proteomes" id="UP000245207"/>
    </source>
</evidence>
<dbReference type="InterPro" id="IPR008507">
    <property type="entry name" value="DUF789"/>
</dbReference>
<dbReference type="PANTHER" id="PTHR31343:SF29">
    <property type="entry name" value="DUF789 DOMAIN-CONTAINING PROTEIN"/>
    <property type="match status" value="1"/>
</dbReference>
<keyword evidence="2" id="KW-1185">Reference proteome</keyword>
<proteinExistence type="predicted"/>
<protein>
    <submittedName>
        <fullName evidence="1">Uncharacterized protein</fullName>
    </submittedName>
</protein>
<reference evidence="1 2" key="1">
    <citation type="journal article" date="2018" name="Mol. Plant">
        <title>The genome of Artemisia annua provides insight into the evolution of Asteraceae family and artemisinin biosynthesis.</title>
        <authorList>
            <person name="Shen Q."/>
            <person name="Zhang L."/>
            <person name="Liao Z."/>
            <person name="Wang S."/>
            <person name="Yan T."/>
            <person name="Shi P."/>
            <person name="Liu M."/>
            <person name="Fu X."/>
            <person name="Pan Q."/>
            <person name="Wang Y."/>
            <person name="Lv Z."/>
            <person name="Lu X."/>
            <person name="Zhang F."/>
            <person name="Jiang W."/>
            <person name="Ma Y."/>
            <person name="Chen M."/>
            <person name="Hao X."/>
            <person name="Li L."/>
            <person name="Tang Y."/>
            <person name="Lv G."/>
            <person name="Zhou Y."/>
            <person name="Sun X."/>
            <person name="Brodelius P.E."/>
            <person name="Rose J.K.C."/>
            <person name="Tang K."/>
        </authorList>
    </citation>
    <scope>NUCLEOTIDE SEQUENCE [LARGE SCALE GENOMIC DNA]</scope>
    <source>
        <strain evidence="2">cv. Huhao1</strain>
        <tissue evidence="1">Leaf</tissue>
    </source>
</reference>
<dbReference type="Proteomes" id="UP000245207">
    <property type="component" value="Unassembled WGS sequence"/>
</dbReference>
<name>A0A2U1KJB6_ARTAN</name>
<dbReference type="AlphaFoldDB" id="A0A2U1KJB6"/>
<dbReference type="EMBL" id="PKPP01017549">
    <property type="protein sequence ID" value="PWA36867.1"/>
    <property type="molecule type" value="Genomic_DNA"/>
</dbReference>
<gene>
    <name evidence="1" type="ORF">CTI12_AA595760</name>
</gene>
<evidence type="ECO:0000313" key="1">
    <source>
        <dbReference type="EMBL" id="PWA36867.1"/>
    </source>
</evidence>